<dbReference type="InterPro" id="IPR017853">
    <property type="entry name" value="GH"/>
</dbReference>
<dbReference type="SMART" id="SM00636">
    <property type="entry name" value="Glyco_18"/>
    <property type="match status" value="1"/>
</dbReference>
<dbReference type="SUPFAM" id="SSF51445">
    <property type="entry name" value="(Trans)glycosidases"/>
    <property type="match status" value="1"/>
</dbReference>
<dbReference type="InterPro" id="IPR011583">
    <property type="entry name" value="Chitinase_II/V-like_cat"/>
</dbReference>
<dbReference type="GO" id="GO:0008061">
    <property type="term" value="F:chitin binding"/>
    <property type="evidence" value="ECO:0007669"/>
    <property type="project" value="UniProtKB-UniRule"/>
</dbReference>
<dbReference type="Gene3D" id="3.10.50.10">
    <property type="match status" value="1"/>
</dbReference>
<dbReference type="PROSITE" id="PS50941">
    <property type="entry name" value="CHIT_BIND_I_2"/>
    <property type="match status" value="1"/>
</dbReference>
<dbReference type="PROSITE" id="PS51910">
    <property type="entry name" value="GH18_2"/>
    <property type="match status" value="1"/>
</dbReference>
<dbReference type="OrthoDB" id="73875at2759"/>
<feature type="domain" description="Chitin-binding type-1" evidence="7">
    <location>
        <begin position="311"/>
        <end position="354"/>
    </location>
</feature>
<dbReference type="PANTHER" id="PTHR11177:SF337">
    <property type="entry name" value="CHITINASE"/>
    <property type="match status" value="1"/>
</dbReference>
<dbReference type="FunFam" id="3.20.20.80:FF:000159">
    <property type="entry name" value="Class V chitinase, putative"/>
    <property type="match status" value="1"/>
</dbReference>
<name>A0A2B7XQA4_POLH7</name>
<feature type="disulfide bond" evidence="5">
    <location>
        <begin position="327"/>
        <end position="341"/>
    </location>
</feature>
<evidence type="ECO:0000256" key="5">
    <source>
        <dbReference type="PROSITE-ProRule" id="PRU00261"/>
    </source>
</evidence>
<dbReference type="AlphaFoldDB" id="A0A2B7XQA4"/>
<evidence type="ECO:0000259" key="8">
    <source>
        <dbReference type="PROSITE" id="PS51910"/>
    </source>
</evidence>
<evidence type="ECO:0000313" key="9">
    <source>
        <dbReference type="EMBL" id="PGH11150.1"/>
    </source>
</evidence>
<accession>A0A2B7XQA4</accession>
<feature type="disulfide bond" evidence="5">
    <location>
        <begin position="322"/>
        <end position="334"/>
    </location>
</feature>
<keyword evidence="6" id="KW-0732">Signal</keyword>
<feature type="chain" id="PRO_5012315601" description="chitinase" evidence="6">
    <location>
        <begin position="19"/>
        <end position="437"/>
    </location>
</feature>
<protein>
    <recommendedName>
        <fullName evidence="2">chitinase</fullName>
        <ecNumber evidence="2">3.2.1.14</ecNumber>
    </recommendedName>
</protein>
<evidence type="ECO:0000256" key="3">
    <source>
        <dbReference type="ARBA" id="ARBA00022669"/>
    </source>
</evidence>
<evidence type="ECO:0000256" key="4">
    <source>
        <dbReference type="ARBA" id="ARBA00023026"/>
    </source>
</evidence>
<dbReference type="EC" id="3.2.1.14" evidence="2"/>
<evidence type="ECO:0000256" key="6">
    <source>
        <dbReference type="SAM" id="SignalP"/>
    </source>
</evidence>
<comment type="caution">
    <text evidence="9">The sequence shown here is derived from an EMBL/GenBank/DDBJ whole genome shotgun (WGS) entry which is preliminary data.</text>
</comment>
<dbReference type="GO" id="GO:0005975">
    <property type="term" value="P:carbohydrate metabolic process"/>
    <property type="evidence" value="ECO:0007669"/>
    <property type="project" value="InterPro"/>
</dbReference>
<organism evidence="9 10">
    <name type="scientific">Polytolypa hystricis (strain UAMH7299)</name>
    <dbReference type="NCBI Taxonomy" id="1447883"/>
    <lineage>
        <taxon>Eukaryota</taxon>
        <taxon>Fungi</taxon>
        <taxon>Dikarya</taxon>
        <taxon>Ascomycota</taxon>
        <taxon>Pezizomycotina</taxon>
        <taxon>Eurotiomycetes</taxon>
        <taxon>Eurotiomycetidae</taxon>
        <taxon>Onygenales</taxon>
        <taxon>Onygenales incertae sedis</taxon>
        <taxon>Polytolypa</taxon>
    </lineage>
</organism>
<dbReference type="InterPro" id="IPR001002">
    <property type="entry name" value="Chitin-bd_1"/>
</dbReference>
<proteinExistence type="inferred from homology"/>
<dbReference type="Gene3D" id="3.30.60.10">
    <property type="entry name" value="Endochitinase-like"/>
    <property type="match status" value="1"/>
</dbReference>
<dbReference type="Proteomes" id="UP000224634">
    <property type="component" value="Unassembled WGS sequence"/>
</dbReference>
<dbReference type="InterPro" id="IPR029070">
    <property type="entry name" value="Chitinase_insertion_sf"/>
</dbReference>
<evidence type="ECO:0000256" key="2">
    <source>
        <dbReference type="ARBA" id="ARBA00012729"/>
    </source>
</evidence>
<dbReference type="Pfam" id="PF00704">
    <property type="entry name" value="Glyco_hydro_18"/>
    <property type="match status" value="1"/>
</dbReference>
<evidence type="ECO:0000313" key="10">
    <source>
        <dbReference type="Proteomes" id="UP000224634"/>
    </source>
</evidence>
<reference evidence="9 10" key="1">
    <citation type="submission" date="2017-10" db="EMBL/GenBank/DDBJ databases">
        <title>Comparative genomics in systemic dimorphic fungi from Ajellomycetaceae.</title>
        <authorList>
            <person name="Munoz J.F."/>
            <person name="Mcewen J.G."/>
            <person name="Clay O.K."/>
            <person name="Cuomo C.A."/>
        </authorList>
    </citation>
    <scope>NUCLEOTIDE SEQUENCE [LARGE SCALE GENOMIC DNA]</scope>
    <source>
        <strain evidence="9 10">UAMH7299</strain>
    </source>
</reference>
<comment type="caution">
    <text evidence="5">Lacks conserved residue(s) required for the propagation of feature annotation.</text>
</comment>
<sequence>MLPQIAAILLLGLQLADSAPNDTSKTRFCVYVDEWHQTRLPDLSITKGINCVIMAFANSTLFTTSPAGNFKPFMPVSDMRARFEPSTKVMIAIGGWGDTAGFSKGVVDEASKQRFAKNVGDMLISVGADGVDIDWEYPGGNGADYKTIPNSQKAGEVEAFPLLLSKIKDTIGKDKLLSVAVPGKEIDMIGFTPATAPKIWQCVDFVNVMTYDLVNRRDSMTGHHTSREGSLSAIKKYISLGLETRKINLGFAFYAKYFSTAPASNCATQPISCAMLPLEQENGLDSSKSGVVTFEYRNLVPVPNNLALSSSGNCGADVNAKCSNGACCSSDGWCGNTIQHCGLACMTGYGNCPGVSASASYQKALKYGQTDAVQGGQYYWDSEANLFWSWDTPELIAQKFEKIVTPLQLGGVMAWSLGEDTFDWSHLKAIQKGIGAI</sequence>
<comment type="similarity">
    <text evidence="1">Belongs to the glycosyl hydrolase 18 family. Chitinase class V subfamily.</text>
</comment>
<dbReference type="GO" id="GO:0008843">
    <property type="term" value="F:endochitinase activity"/>
    <property type="evidence" value="ECO:0007669"/>
    <property type="project" value="UniProtKB-EC"/>
</dbReference>
<keyword evidence="3 5" id="KW-0147">Chitin-binding</keyword>
<keyword evidence="5" id="KW-1015">Disulfide bond</keyword>
<dbReference type="STRING" id="1447883.A0A2B7XQA4"/>
<dbReference type="InterPro" id="IPR001223">
    <property type="entry name" value="Glyco_hydro18_cat"/>
</dbReference>
<evidence type="ECO:0000259" key="7">
    <source>
        <dbReference type="PROSITE" id="PS50941"/>
    </source>
</evidence>
<dbReference type="EMBL" id="PDNA01000136">
    <property type="protein sequence ID" value="PGH11150.1"/>
    <property type="molecule type" value="Genomic_DNA"/>
</dbReference>
<feature type="domain" description="GH18" evidence="8">
    <location>
        <begin position="26"/>
        <end position="437"/>
    </location>
</feature>
<dbReference type="InterPro" id="IPR036861">
    <property type="entry name" value="Endochitinase-like_sf"/>
</dbReference>
<keyword evidence="4" id="KW-0843">Virulence</keyword>
<dbReference type="SUPFAM" id="SSF57016">
    <property type="entry name" value="Plant lectins/antimicrobial peptides"/>
    <property type="match status" value="1"/>
</dbReference>
<dbReference type="PANTHER" id="PTHR11177">
    <property type="entry name" value="CHITINASE"/>
    <property type="match status" value="1"/>
</dbReference>
<feature type="signal peptide" evidence="6">
    <location>
        <begin position="1"/>
        <end position="18"/>
    </location>
</feature>
<dbReference type="InterPro" id="IPR050314">
    <property type="entry name" value="Glycosyl_Hydrlase_18"/>
</dbReference>
<evidence type="ECO:0000256" key="1">
    <source>
        <dbReference type="ARBA" id="ARBA00008682"/>
    </source>
</evidence>
<dbReference type="CDD" id="cd11618">
    <property type="entry name" value="ChtBD1_1"/>
    <property type="match status" value="1"/>
</dbReference>
<dbReference type="Gene3D" id="3.20.20.80">
    <property type="entry name" value="Glycosidases"/>
    <property type="match status" value="2"/>
</dbReference>
<dbReference type="GO" id="GO:0005576">
    <property type="term" value="C:extracellular region"/>
    <property type="evidence" value="ECO:0007669"/>
    <property type="project" value="TreeGrafter"/>
</dbReference>
<dbReference type="GO" id="GO:0006032">
    <property type="term" value="P:chitin catabolic process"/>
    <property type="evidence" value="ECO:0007669"/>
    <property type="project" value="TreeGrafter"/>
</dbReference>
<gene>
    <name evidence="9" type="ORF">AJ80_07252</name>
</gene>
<keyword evidence="10" id="KW-1185">Reference proteome</keyword>